<dbReference type="RefSeq" id="WP_229815730.1">
    <property type="nucleotide sequence ID" value="NZ_BMZP01000038.1"/>
</dbReference>
<reference evidence="8" key="1">
    <citation type="journal article" date="2019" name="Int. J. Syst. Evol. Microbiol.">
        <title>The Global Catalogue of Microorganisms (GCM) 10K type strain sequencing project: providing services to taxonomists for standard genome sequencing and annotation.</title>
        <authorList>
            <consortium name="The Broad Institute Genomics Platform"/>
            <consortium name="The Broad Institute Genome Sequencing Center for Infectious Disease"/>
            <person name="Wu L."/>
            <person name="Ma J."/>
        </authorList>
    </citation>
    <scope>NUCLEOTIDE SEQUENCE [LARGE SCALE GENOMIC DNA]</scope>
    <source>
        <strain evidence="8">KCTC 42224</strain>
    </source>
</reference>
<dbReference type="SUPFAM" id="SSF74653">
    <property type="entry name" value="TolA/TonB C-terminal domain"/>
    <property type="match status" value="1"/>
</dbReference>
<keyword evidence="2" id="KW-0812">Transmembrane</keyword>
<dbReference type="InterPro" id="IPR037682">
    <property type="entry name" value="TonB_C"/>
</dbReference>
<gene>
    <name evidence="7" type="ORF">ACFOOT_10355</name>
</gene>
<comment type="caution">
    <text evidence="7">The sequence shown here is derived from an EMBL/GenBank/DDBJ whole genome shotgun (WGS) entry which is preliminary data.</text>
</comment>
<evidence type="ECO:0000259" key="6">
    <source>
        <dbReference type="PROSITE" id="PS52015"/>
    </source>
</evidence>
<feature type="region of interest" description="Disordered" evidence="5">
    <location>
        <begin position="75"/>
        <end position="108"/>
    </location>
</feature>
<keyword evidence="3" id="KW-1133">Transmembrane helix</keyword>
<organism evidence="7 8">
    <name type="scientific">Novosphingobium pokkalii</name>
    <dbReference type="NCBI Taxonomy" id="1770194"/>
    <lineage>
        <taxon>Bacteria</taxon>
        <taxon>Pseudomonadati</taxon>
        <taxon>Pseudomonadota</taxon>
        <taxon>Alphaproteobacteria</taxon>
        <taxon>Sphingomonadales</taxon>
        <taxon>Sphingomonadaceae</taxon>
        <taxon>Novosphingobium</taxon>
    </lineage>
</organism>
<dbReference type="EMBL" id="JBHRYE010000014">
    <property type="protein sequence ID" value="MFC3671825.1"/>
    <property type="molecule type" value="Genomic_DNA"/>
</dbReference>
<dbReference type="PROSITE" id="PS52015">
    <property type="entry name" value="TONB_CTD"/>
    <property type="match status" value="1"/>
</dbReference>
<dbReference type="Proteomes" id="UP001595683">
    <property type="component" value="Unassembled WGS sequence"/>
</dbReference>
<evidence type="ECO:0000256" key="4">
    <source>
        <dbReference type="ARBA" id="ARBA00023136"/>
    </source>
</evidence>
<protein>
    <submittedName>
        <fullName evidence="7">Energy transducer TonB</fullName>
    </submittedName>
</protein>
<dbReference type="InterPro" id="IPR006260">
    <property type="entry name" value="TonB/TolA_C"/>
</dbReference>
<dbReference type="NCBIfam" id="TIGR01352">
    <property type="entry name" value="tonB_Cterm"/>
    <property type="match status" value="1"/>
</dbReference>
<sequence>MSAFRVASDAAPGAACTGHGPGAGHWRARIGGAGASLAVHGVLLALVLAGRWLNNADHAPVPVTPAMELHSIMLPSPPPRDPVRNRPSASHAMPTLHRRQTAQASAHAVEQLPAPPVVMGQVTMVSTAANAAPSPPMPAAAPVAEPVRAVAPPRDKVAMPAEYAHRIWARIMACRPPGIVMTGTVGLHFRLDGDGRLVEAIVAQPSGLALLDRAALQALRRATPFPPPPPDMPADALRFDVAVHFGARQQNDW</sequence>
<dbReference type="Pfam" id="PF03544">
    <property type="entry name" value="TonB_C"/>
    <property type="match status" value="1"/>
</dbReference>
<keyword evidence="8" id="KW-1185">Reference proteome</keyword>
<feature type="domain" description="TonB C-terminal" evidence="6">
    <location>
        <begin position="157"/>
        <end position="253"/>
    </location>
</feature>
<evidence type="ECO:0000313" key="8">
    <source>
        <dbReference type="Proteomes" id="UP001595683"/>
    </source>
</evidence>
<evidence type="ECO:0000256" key="3">
    <source>
        <dbReference type="ARBA" id="ARBA00022989"/>
    </source>
</evidence>
<comment type="subcellular location">
    <subcellularLocation>
        <location evidence="1">Membrane</location>
        <topology evidence="1">Single-pass membrane protein</topology>
    </subcellularLocation>
</comment>
<accession>A0ABV7V314</accession>
<evidence type="ECO:0000256" key="2">
    <source>
        <dbReference type="ARBA" id="ARBA00022692"/>
    </source>
</evidence>
<evidence type="ECO:0000256" key="1">
    <source>
        <dbReference type="ARBA" id="ARBA00004167"/>
    </source>
</evidence>
<name>A0ABV7V314_9SPHN</name>
<keyword evidence="4" id="KW-0472">Membrane</keyword>
<evidence type="ECO:0000313" key="7">
    <source>
        <dbReference type="EMBL" id="MFC3671825.1"/>
    </source>
</evidence>
<evidence type="ECO:0000256" key="5">
    <source>
        <dbReference type="SAM" id="MobiDB-lite"/>
    </source>
</evidence>
<proteinExistence type="predicted"/>
<dbReference type="Gene3D" id="3.30.1150.10">
    <property type="match status" value="1"/>
</dbReference>